<evidence type="ECO:0000256" key="1">
    <source>
        <dbReference type="ARBA" id="ARBA00004370"/>
    </source>
</evidence>
<dbReference type="GO" id="GO:0043495">
    <property type="term" value="F:protein-membrane adaptor activity"/>
    <property type="evidence" value="ECO:0007669"/>
    <property type="project" value="TreeGrafter"/>
</dbReference>
<dbReference type="EMBL" id="CAACVG010002401">
    <property type="protein sequence ID" value="VEN36425.1"/>
    <property type="molecule type" value="Genomic_DNA"/>
</dbReference>
<dbReference type="InterPro" id="IPR045119">
    <property type="entry name" value="SUN1-5"/>
</dbReference>
<dbReference type="FunFam" id="2.60.120.260:FF:000009">
    <property type="entry name" value="SUN domain-containing protein 1 isoform X1"/>
    <property type="match status" value="1"/>
</dbReference>
<dbReference type="InterPro" id="IPR012919">
    <property type="entry name" value="SUN_dom"/>
</dbReference>
<keyword evidence="10" id="KW-1185">Reference proteome</keyword>
<feature type="coiled-coil region" evidence="6">
    <location>
        <begin position="434"/>
        <end position="468"/>
    </location>
</feature>
<dbReference type="GO" id="GO:0034993">
    <property type="term" value="C:meiotic nuclear membrane microtubule tethering complex"/>
    <property type="evidence" value="ECO:0007669"/>
    <property type="project" value="TreeGrafter"/>
</dbReference>
<evidence type="ECO:0000256" key="6">
    <source>
        <dbReference type="SAM" id="Coils"/>
    </source>
</evidence>
<accession>A0A653BM99</accession>
<protein>
    <recommendedName>
        <fullName evidence="8">SUN domain-containing protein</fullName>
    </recommendedName>
</protein>
<organism evidence="9 10">
    <name type="scientific">Callosobruchus maculatus</name>
    <name type="common">Southern cowpea weevil</name>
    <name type="synonym">Pulse bruchid</name>
    <dbReference type="NCBI Taxonomy" id="64391"/>
    <lineage>
        <taxon>Eukaryota</taxon>
        <taxon>Metazoa</taxon>
        <taxon>Ecdysozoa</taxon>
        <taxon>Arthropoda</taxon>
        <taxon>Hexapoda</taxon>
        <taxon>Insecta</taxon>
        <taxon>Pterygota</taxon>
        <taxon>Neoptera</taxon>
        <taxon>Endopterygota</taxon>
        <taxon>Coleoptera</taxon>
        <taxon>Polyphaga</taxon>
        <taxon>Cucujiformia</taxon>
        <taxon>Chrysomeloidea</taxon>
        <taxon>Chrysomelidae</taxon>
        <taxon>Bruchinae</taxon>
        <taxon>Bruchini</taxon>
        <taxon>Callosobruchus</taxon>
    </lineage>
</organism>
<evidence type="ECO:0000313" key="10">
    <source>
        <dbReference type="Proteomes" id="UP000410492"/>
    </source>
</evidence>
<evidence type="ECO:0000256" key="2">
    <source>
        <dbReference type="ARBA" id="ARBA00022692"/>
    </source>
</evidence>
<keyword evidence="4 6" id="KW-0175">Coiled coil</keyword>
<dbReference type="Gene3D" id="2.60.120.260">
    <property type="entry name" value="Galactose-binding domain-like"/>
    <property type="match status" value="1"/>
</dbReference>
<keyword evidence="5 7" id="KW-0472">Membrane</keyword>
<dbReference type="Pfam" id="PF07738">
    <property type="entry name" value="Sad1_UNC"/>
    <property type="match status" value="1"/>
</dbReference>
<evidence type="ECO:0000259" key="8">
    <source>
        <dbReference type="PROSITE" id="PS51469"/>
    </source>
</evidence>
<feature type="domain" description="SUN" evidence="8">
    <location>
        <begin position="703"/>
        <end position="863"/>
    </location>
</feature>
<evidence type="ECO:0000256" key="5">
    <source>
        <dbReference type="ARBA" id="ARBA00023136"/>
    </source>
</evidence>
<dbReference type="PANTHER" id="PTHR12911:SF8">
    <property type="entry name" value="KLAROID PROTEIN-RELATED"/>
    <property type="match status" value="1"/>
</dbReference>
<reference evidence="9 10" key="1">
    <citation type="submission" date="2019-01" db="EMBL/GenBank/DDBJ databases">
        <authorList>
            <person name="Sayadi A."/>
        </authorList>
    </citation>
    <scope>NUCLEOTIDE SEQUENCE [LARGE SCALE GENOMIC DNA]</scope>
</reference>
<feature type="transmembrane region" description="Helical" evidence="7">
    <location>
        <begin position="298"/>
        <end position="315"/>
    </location>
</feature>
<sequence length="867" mass="99607">MELRSSRSRSKTPFTQIESFDKELIEKGNHVEKTVVRTTRRTTMFRTNEGATSSTDEIAYVKPMRRSTRSEKNVKRLYKTSDYSSEDGDNEVTSTKTISQNEKNQIIEDAKAAANGNSGVSALDLYKKSGRYWDIYPKTDWTYSQHSKDRVELAPGVVAMPNMSRKTIHSVHDSDMGSYVNKQTNTEAYMKSSAYSTSSDAGLYGYKPRVLFNNNYSDEYRYQEKTSWYYSYWSRIRRTVSKVFSLTVFYYVLSVLQYTFDVQTKWFAKLHQLTSKVMLFDTWLLWKTRNNSNKSSKLALLCLLPLLLFGGWWMLSNLGGLLYGTYFNSTSVATPVATHQGITLDVHKNVEEKPDTGHTEHIVKVTEKVYVEPPSASDIAAGLTDEQLRIISDSLRQSININKELNTDEIVQKILISPNFQNIVNNFNKVEITNDKNEDVLIQQQKLIDDLKEELSRLKLGVTESEQNWKDEVNNILNEFKTEIVHQHISNINKRETSEDDNMEVINDQQRIIGNLQDEINSIKVGITEAEQNWKDKLSSILAQLKAESMQNNARLTYQLNRCCRRPIVNIESYVNRIVTNLLNDPEFLRNQNGFKDYLHAMFVAKQDLEASVLNLTRNLDSKYDSLVEDNSRILMDAVTSRIKTEMEEKMQSYKADVLLKQKTDVSFQGLPDERVKQIVKEALDIYDADKTGLVDYAMETMGGQILTTRCTENYHYGKAVVSVLGVPLWYPTNTPRTVITPSMHPGDCWAFQNFPGFVVVKLSNRVKIEAFSMEHISKLLVPEGKIDSAPKHFEVYGLSGEDDRDPVKLGEYEYRYDGESIQYFAVENEGHVFEVIELRITSNHGNPNYTCLYRFRVHGKLSHDPS</sequence>
<dbReference type="Proteomes" id="UP000410492">
    <property type="component" value="Unassembled WGS sequence"/>
</dbReference>
<evidence type="ECO:0000313" key="9">
    <source>
        <dbReference type="EMBL" id="VEN36425.1"/>
    </source>
</evidence>
<proteinExistence type="predicted"/>
<dbReference type="PROSITE" id="PS51469">
    <property type="entry name" value="SUN"/>
    <property type="match status" value="1"/>
</dbReference>
<evidence type="ECO:0000256" key="4">
    <source>
        <dbReference type="ARBA" id="ARBA00023054"/>
    </source>
</evidence>
<evidence type="ECO:0000256" key="7">
    <source>
        <dbReference type="SAM" id="Phobius"/>
    </source>
</evidence>
<dbReference type="OrthoDB" id="342281at2759"/>
<comment type="subcellular location">
    <subcellularLocation>
        <location evidence="1">Membrane</location>
    </subcellularLocation>
</comment>
<gene>
    <name evidence="9" type="ORF">CALMAC_LOCUS2051</name>
</gene>
<name>A0A653BM99_CALMS</name>
<dbReference type="AlphaFoldDB" id="A0A653BM99"/>
<keyword evidence="2 7" id="KW-0812">Transmembrane</keyword>
<evidence type="ECO:0000256" key="3">
    <source>
        <dbReference type="ARBA" id="ARBA00022989"/>
    </source>
</evidence>
<dbReference type="PANTHER" id="PTHR12911">
    <property type="entry name" value="SAD1/UNC-84-LIKE PROTEIN-RELATED"/>
    <property type="match status" value="1"/>
</dbReference>
<keyword evidence="3 7" id="KW-1133">Transmembrane helix</keyword>